<evidence type="ECO:0000256" key="1">
    <source>
        <dbReference type="SAM" id="SignalP"/>
    </source>
</evidence>
<dbReference type="Gene3D" id="1.50.10.20">
    <property type="match status" value="1"/>
</dbReference>
<gene>
    <name evidence="2" type="ORF">SAMN02744040_01293</name>
</gene>
<keyword evidence="1" id="KW-0732">Signal</keyword>
<evidence type="ECO:0008006" key="4">
    <source>
        <dbReference type="Google" id="ProtNLM"/>
    </source>
</evidence>
<feature type="chain" id="PRO_5039551842" description="Prenyltransferase and squalene oxidase repeat-containing protein" evidence="1">
    <location>
        <begin position="24"/>
        <end position="630"/>
    </location>
</feature>
<evidence type="ECO:0000313" key="2">
    <source>
        <dbReference type="EMBL" id="SHH23032.1"/>
    </source>
</evidence>
<sequence length="630" mass="70868">MKKRLLSLLLIFAMVLSFTPVFDFNVYADSDIHTVRVRVEGKDKTLFDKEVTVTDEVYGIDILKKAVGEENIEGTDGEYGFLIEGIFGEKGENKEGYSTSWGLYVGKDGELESSPVGISTLALKGVDELLLHIKAVDASWNDLTCIPKLEVAEDGNKLTVKKIVVKYDENWKPIKSEEKVEGATLEIEGKKYTTDKNGEVEISLEPGKHIVKVSKKGKNYPELIRRSFEIKVGKEISESETDEQKIEKEVECLRDYYLNDKKFSFEEAMGYNYTSKNIEKDLDLIQSKFKVRENLSSATDYAANIIGLIASGINPTNFKGQNYVKELVKLQKENGIFEVKNEGMYPTTTAWSIIALDMANADYDVEKSVKALLNQQKSNGSFGTINSIDNTAMCIMALGNHKNISGVEESIDKAVKYIKSQQTDNAAFKVSGSENPYTTAAVIQGLIAVGEDPLSQYWIKNGKTMFDFLLSYKKGNHFEVKSEYGTDIDFITQKVFVALADLYKGKSMYQRISIDDTKFYEEADYDFELIRKETSSFKKGREAQLNVKVKNSTNVDKKVTYIVALYKLNGNNKELYTYTFMTKTINAGATEEFAGGFLIPNSGEFEVKGMLWDNFDNKTPLAKEIKVDVE</sequence>
<dbReference type="PANTHER" id="PTHR10559">
    <property type="entry name" value="TRANSCOBALAMIN-1/GASTRIC INTRINSIC FACTOR"/>
    <property type="match status" value="1"/>
</dbReference>
<organism evidence="2 3">
    <name type="scientific">Tepidibacter thalassicus DSM 15285</name>
    <dbReference type="NCBI Taxonomy" id="1123350"/>
    <lineage>
        <taxon>Bacteria</taxon>
        <taxon>Bacillati</taxon>
        <taxon>Bacillota</taxon>
        <taxon>Clostridia</taxon>
        <taxon>Peptostreptococcales</taxon>
        <taxon>Peptostreptococcaceae</taxon>
        <taxon>Tepidibacter</taxon>
    </lineage>
</organism>
<dbReference type="SUPFAM" id="SSF48239">
    <property type="entry name" value="Terpenoid cyclases/Protein prenyltransferases"/>
    <property type="match status" value="1"/>
</dbReference>
<dbReference type="InterPro" id="IPR051588">
    <property type="entry name" value="Cobalamin_Transport"/>
</dbReference>
<dbReference type="PANTHER" id="PTHR10559:SF18">
    <property type="entry name" value="TRANSCOBALAMIN II"/>
    <property type="match status" value="1"/>
</dbReference>
<proteinExistence type="predicted"/>
<name>A0A1M5R9L5_9FIRM</name>
<dbReference type="InterPro" id="IPR008930">
    <property type="entry name" value="Terpenoid_cyclase/PrenylTrfase"/>
</dbReference>
<dbReference type="AlphaFoldDB" id="A0A1M5R9L5"/>
<dbReference type="EMBL" id="FQXH01000011">
    <property type="protein sequence ID" value="SHH23032.1"/>
    <property type="molecule type" value="Genomic_DNA"/>
</dbReference>
<dbReference type="Gene3D" id="2.170.130.30">
    <property type="match status" value="1"/>
</dbReference>
<protein>
    <recommendedName>
        <fullName evidence="4">Prenyltransferase and squalene oxidase repeat-containing protein</fullName>
    </recommendedName>
</protein>
<dbReference type="Proteomes" id="UP000242520">
    <property type="component" value="Unassembled WGS sequence"/>
</dbReference>
<dbReference type="CDD" id="cd00688">
    <property type="entry name" value="ISOPREN_C2_like"/>
    <property type="match status" value="1"/>
</dbReference>
<dbReference type="RefSeq" id="WP_072724815.1">
    <property type="nucleotide sequence ID" value="NZ_FQXH01000011.1"/>
</dbReference>
<evidence type="ECO:0000313" key="3">
    <source>
        <dbReference type="Proteomes" id="UP000242520"/>
    </source>
</evidence>
<keyword evidence="3" id="KW-1185">Reference proteome</keyword>
<accession>A0A1M5R9L5</accession>
<dbReference type="OrthoDB" id="3171015at2"/>
<reference evidence="3" key="1">
    <citation type="submission" date="2016-11" db="EMBL/GenBank/DDBJ databases">
        <authorList>
            <person name="Varghese N."/>
            <person name="Submissions S."/>
        </authorList>
    </citation>
    <scope>NUCLEOTIDE SEQUENCE [LARGE SCALE GENOMIC DNA]</scope>
    <source>
        <strain evidence="3">DSM 15285</strain>
    </source>
</reference>
<feature type="signal peptide" evidence="1">
    <location>
        <begin position="1"/>
        <end position="23"/>
    </location>
</feature>
<dbReference type="STRING" id="1123350.SAMN02744040_01293"/>